<proteinExistence type="predicted"/>
<evidence type="ECO:0000313" key="1">
    <source>
        <dbReference type="EMBL" id="MEB3074559.1"/>
    </source>
</evidence>
<dbReference type="RefSeq" id="WP_323982935.1">
    <property type="nucleotide sequence ID" value="NZ_JAYKBW010000004.1"/>
</dbReference>
<dbReference type="EMBL" id="JAYKBW010000004">
    <property type="protein sequence ID" value="MEB3074559.1"/>
    <property type="molecule type" value="Genomic_DNA"/>
</dbReference>
<accession>A0ABU5Z7F2</accession>
<protein>
    <submittedName>
        <fullName evidence="1">Immunity protein</fullName>
    </submittedName>
</protein>
<comment type="caution">
    <text evidence="1">The sequence shown here is derived from an EMBL/GenBank/DDBJ whole genome shotgun (WGS) entry which is preliminary data.</text>
</comment>
<gene>
    <name evidence="1" type="ORF">VJJ08_04475</name>
</gene>
<evidence type="ECO:0000313" key="2">
    <source>
        <dbReference type="Proteomes" id="UP001311730"/>
    </source>
</evidence>
<dbReference type="Proteomes" id="UP001311730">
    <property type="component" value="Unassembled WGS sequence"/>
</dbReference>
<organism evidence="1 2">
    <name type="scientific">Capnocytophaga gingivalis</name>
    <dbReference type="NCBI Taxonomy" id="1017"/>
    <lineage>
        <taxon>Bacteria</taxon>
        <taxon>Pseudomonadati</taxon>
        <taxon>Bacteroidota</taxon>
        <taxon>Flavobacteriia</taxon>
        <taxon>Flavobacteriales</taxon>
        <taxon>Flavobacteriaceae</taxon>
        <taxon>Capnocytophaga</taxon>
    </lineage>
</organism>
<sequence>MKKSLENLLEKQGIALLNTLSKEERRARTETIKARYREAGYDDLPHELVTFLTIFDGKDIKRHDGYMAFISSQNLPTRQEMLYYESDAGITELIPFGGINADEILLCIDGVGSVWGVVDLSSWAPRKPHYYFYGGDLYTALENIIKGKVIDKLEN</sequence>
<keyword evidence="2" id="KW-1185">Reference proteome</keyword>
<reference evidence="1 2" key="1">
    <citation type="submission" date="2023-12" db="EMBL/GenBank/DDBJ databases">
        <title>Genomic sequences of Capnocytophaga and Parvimonas strains.</title>
        <authorList>
            <person name="Watt R.M."/>
            <person name="Wang M."/>
            <person name="Yang T."/>
            <person name="Tong W.M."/>
        </authorList>
    </citation>
    <scope>NUCLEOTIDE SEQUENCE [LARGE SCALE GENOMIC DNA]</scope>
    <source>
        <strain evidence="1 2">CCUG 13096</strain>
    </source>
</reference>
<name>A0ABU5Z7F2_9FLAO</name>